<dbReference type="Proteomes" id="UP000094043">
    <property type="component" value="Chromosome 8"/>
</dbReference>
<evidence type="ECO:0000313" key="2">
    <source>
        <dbReference type="Proteomes" id="UP000094043"/>
    </source>
</evidence>
<gene>
    <name evidence="1" type="ORF">L203_106183</name>
</gene>
<dbReference type="InterPro" id="IPR051783">
    <property type="entry name" value="NAD(P)-dependent_oxidoreduct"/>
</dbReference>
<name>A0AAJ8JYN6_9TREE</name>
<dbReference type="PANTHER" id="PTHR48079">
    <property type="entry name" value="PROTEIN YEEZ"/>
    <property type="match status" value="1"/>
</dbReference>
<dbReference type="RefSeq" id="XP_066071638.1">
    <property type="nucleotide sequence ID" value="XM_066215541.1"/>
</dbReference>
<reference evidence="1" key="2">
    <citation type="journal article" date="2022" name="Elife">
        <title>Obligate sexual reproduction of a homothallic fungus closely related to the Cryptococcus pathogenic species complex.</title>
        <authorList>
            <person name="Passer A.R."/>
            <person name="Clancey S.A."/>
            <person name="Shea T."/>
            <person name="David-Palma M."/>
            <person name="Averette A.F."/>
            <person name="Boekhout T."/>
            <person name="Porcel B.M."/>
            <person name="Nowrousian M."/>
            <person name="Cuomo C.A."/>
            <person name="Sun S."/>
            <person name="Heitman J."/>
            <person name="Coelho M.A."/>
        </authorList>
    </citation>
    <scope>NUCLEOTIDE SEQUENCE</scope>
    <source>
        <strain evidence="1">CBS 7841</strain>
    </source>
</reference>
<sequence>MSGKTIFITGVTGYIGGTVLQSIITSKNPPSKIIGLIRDSTKINLFTNLELARQHNVTLVPLLGSLEEHDKIRDAAFEADVVVSCANADDLKGVQAMLEGMRRRKEKTGHRPHLIHTSGTGVLVDDARGEYPTDTIYTDLNPSPATRVSPALHSVTEIPVTNPHRNVDLEIVQADQAGVIKSYIVLPSTIWGCGQGEVYEKSLSHATSQQMPLLIEIAIKRKRAGVVGKGANIWPHISIVDLGHLYRLVWEQSTVTKPVIGHGPAGYYFGISGEYTLLGATSAIGQSLAKYGALPKGTETSPTTFTKEEIDLYFGGSWFSGTNSRGVADRSKSIGWNPKYTDEEQFFEDIDQEAKRISQALLKQ</sequence>
<organism evidence="1 2">
    <name type="scientific">Cryptococcus depauperatus CBS 7841</name>
    <dbReference type="NCBI Taxonomy" id="1295531"/>
    <lineage>
        <taxon>Eukaryota</taxon>
        <taxon>Fungi</taxon>
        <taxon>Dikarya</taxon>
        <taxon>Basidiomycota</taxon>
        <taxon>Agaricomycotina</taxon>
        <taxon>Tremellomycetes</taxon>
        <taxon>Tremellales</taxon>
        <taxon>Cryptococcaceae</taxon>
        <taxon>Cryptococcus</taxon>
    </lineage>
</organism>
<dbReference type="PANTHER" id="PTHR48079:SF6">
    <property type="entry name" value="NAD(P)-BINDING DOMAIN-CONTAINING PROTEIN-RELATED"/>
    <property type="match status" value="1"/>
</dbReference>
<dbReference type="KEGG" id="cdep:91090391"/>
<evidence type="ECO:0008006" key="3">
    <source>
        <dbReference type="Google" id="ProtNLM"/>
    </source>
</evidence>
<dbReference type="GO" id="GO:0005737">
    <property type="term" value="C:cytoplasm"/>
    <property type="evidence" value="ECO:0007669"/>
    <property type="project" value="TreeGrafter"/>
</dbReference>
<reference evidence="1" key="3">
    <citation type="submission" date="2024-01" db="EMBL/GenBank/DDBJ databases">
        <authorList>
            <person name="Coelho M.A."/>
            <person name="David-Palma M."/>
            <person name="Shea T."/>
            <person name="Sun S."/>
            <person name="Cuomo C.A."/>
            <person name="Heitman J."/>
        </authorList>
    </citation>
    <scope>NUCLEOTIDE SEQUENCE</scope>
    <source>
        <strain evidence="1">CBS 7841</strain>
    </source>
</reference>
<dbReference type="EMBL" id="CP143791">
    <property type="protein sequence ID" value="WVN90938.1"/>
    <property type="molecule type" value="Genomic_DNA"/>
</dbReference>
<proteinExistence type="predicted"/>
<accession>A0AAJ8JYN6</accession>
<dbReference type="SUPFAM" id="SSF51735">
    <property type="entry name" value="NAD(P)-binding Rossmann-fold domains"/>
    <property type="match status" value="1"/>
</dbReference>
<reference evidence="1" key="1">
    <citation type="submission" date="2016-06" db="EMBL/GenBank/DDBJ databases">
        <authorList>
            <person name="Cuomo C."/>
            <person name="Litvintseva A."/>
            <person name="Heitman J."/>
            <person name="Chen Y."/>
            <person name="Sun S."/>
            <person name="Springer D."/>
            <person name="Dromer F."/>
            <person name="Young S."/>
            <person name="Zeng Q."/>
            <person name="Chapman S."/>
            <person name="Gujja S."/>
            <person name="Saif S."/>
            <person name="Birren B."/>
        </authorList>
    </citation>
    <scope>NUCLEOTIDE SEQUENCE</scope>
    <source>
        <strain evidence="1">CBS 7841</strain>
    </source>
</reference>
<dbReference type="InterPro" id="IPR036291">
    <property type="entry name" value="NAD(P)-bd_dom_sf"/>
</dbReference>
<evidence type="ECO:0000313" key="1">
    <source>
        <dbReference type="EMBL" id="WVN90938.1"/>
    </source>
</evidence>
<dbReference type="AlphaFoldDB" id="A0AAJ8JYN6"/>
<dbReference type="GO" id="GO:0004029">
    <property type="term" value="F:aldehyde dehydrogenase (NAD+) activity"/>
    <property type="evidence" value="ECO:0007669"/>
    <property type="project" value="TreeGrafter"/>
</dbReference>
<protein>
    <recommendedName>
        <fullName evidence="3">NAD dependent epimerase/dehydratase</fullName>
    </recommendedName>
</protein>
<dbReference type="GeneID" id="91090391"/>
<keyword evidence="2" id="KW-1185">Reference proteome</keyword>
<dbReference type="Gene3D" id="3.40.50.720">
    <property type="entry name" value="NAD(P)-binding Rossmann-like Domain"/>
    <property type="match status" value="1"/>
</dbReference>